<dbReference type="Pfam" id="PF01081">
    <property type="entry name" value="Aldolase"/>
    <property type="match status" value="1"/>
</dbReference>
<name>A0A6J6N484_9ZZZZ</name>
<evidence type="ECO:0000256" key="2">
    <source>
        <dbReference type="ARBA" id="ARBA00006906"/>
    </source>
</evidence>
<organism evidence="6">
    <name type="scientific">freshwater metagenome</name>
    <dbReference type="NCBI Taxonomy" id="449393"/>
    <lineage>
        <taxon>unclassified sequences</taxon>
        <taxon>metagenomes</taxon>
        <taxon>ecological metagenomes</taxon>
    </lineage>
</organism>
<keyword evidence="5" id="KW-0119">Carbohydrate metabolism</keyword>
<dbReference type="InterPro" id="IPR000887">
    <property type="entry name" value="Aldlse_KDPG_KHG"/>
</dbReference>
<protein>
    <submittedName>
        <fullName evidence="6">Unannotated protein</fullName>
    </submittedName>
</protein>
<evidence type="ECO:0000256" key="3">
    <source>
        <dbReference type="ARBA" id="ARBA00011233"/>
    </source>
</evidence>
<comment type="subunit">
    <text evidence="3">Homotrimer.</text>
</comment>
<dbReference type="PANTHER" id="PTHR30246:SF1">
    <property type="entry name" value="2-DEHYDRO-3-DEOXY-6-PHOSPHOGALACTONATE ALDOLASE-RELATED"/>
    <property type="match status" value="1"/>
</dbReference>
<dbReference type="EMBL" id="CAEZXB010000025">
    <property type="protein sequence ID" value="CAB4681431.1"/>
    <property type="molecule type" value="Genomic_DNA"/>
</dbReference>
<dbReference type="CDD" id="cd00452">
    <property type="entry name" value="KDPG_aldolase"/>
    <property type="match status" value="1"/>
</dbReference>
<reference evidence="6" key="1">
    <citation type="submission" date="2020-05" db="EMBL/GenBank/DDBJ databases">
        <authorList>
            <person name="Chiriac C."/>
            <person name="Salcher M."/>
            <person name="Ghai R."/>
            <person name="Kavagutti S V."/>
        </authorList>
    </citation>
    <scope>NUCLEOTIDE SEQUENCE</scope>
</reference>
<proteinExistence type="inferred from homology"/>
<comment type="similarity">
    <text evidence="2">Belongs to the KHG/KDPG aldolase family.</text>
</comment>
<evidence type="ECO:0000256" key="5">
    <source>
        <dbReference type="ARBA" id="ARBA00023277"/>
    </source>
</evidence>
<evidence type="ECO:0000256" key="1">
    <source>
        <dbReference type="ARBA" id="ARBA00004761"/>
    </source>
</evidence>
<gene>
    <name evidence="6" type="ORF">UFOPK2342_01185</name>
</gene>
<dbReference type="GO" id="GO:0016829">
    <property type="term" value="F:lyase activity"/>
    <property type="evidence" value="ECO:0007669"/>
    <property type="project" value="UniProtKB-KW"/>
</dbReference>
<sequence>MMSAQTAKLIVALKEFPIIAIVRESGPEEVVRSKVETLIEAGVLALEVTTNSTAWQKIVREYSSQVSMGVGTVNTIAHVNEAHEAGAIFTVSPGTRAEVIKRSLELGMLPFPGALTPTEVLLGVEAGAEFIKIFPAGQLGINYLKALLGPLNTVKFVPTGGISTEQAGEWLKAGATAVGLGSDLTRGSTEEIRARVAALKSHIASPSKAAQ</sequence>
<accession>A0A6J6N484</accession>
<comment type="pathway">
    <text evidence="1">Carbohydrate acid metabolism.</text>
</comment>
<dbReference type="AlphaFoldDB" id="A0A6J6N484"/>
<dbReference type="SUPFAM" id="SSF51569">
    <property type="entry name" value="Aldolase"/>
    <property type="match status" value="1"/>
</dbReference>
<keyword evidence="4" id="KW-0456">Lyase</keyword>
<dbReference type="Gene3D" id="3.20.20.70">
    <property type="entry name" value="Aldolase class I"/>
    <property type="match status" value="1"/>
</dbReference>
<evidence type="ECO:0000256" key="4">
    <source>
        <dbReference type="ARBA" id="ARBA00023239"/>
    </source>
</evidence>
<dbReference type="PANTHER" id="PTHR30246">
    <property type="entry name" value="2-KETO-3-DEOXY-6-PHOSPHOGLUCONATE ALDOLASE"/>
    <property type="match status" value="1"/>
</dbReference>
<evidence type="ECO:0000313" key="6">
    <source>
        <dbReference type="EMBL" id="CAB4681431.1"/>
    </source>
</evidence>
<dbReference type="InterPro" id="IPR013785">
    <property type="entry name" value="Aldolase_TIM"/>
</dbReference>